<feature type="region of interest" description="Disordered" evidence="1">
    <location>
        <begin position="265"/>
        <end position="295"/>
    </location>
</feature>
<organism evidence="2 3">
    <name type="scientific">Caerostris darwini</name>
    <dbReference type="NCBI Taxonomy" id="1538125"/>
    <lineage>
        <taxon>Eukaryota</taxon>
        <taxon>Metazoa</taxon>
        <taxon>Ecdysozoa</taxon>
        <taxon>Arthropoda</taxon>
        <taxon>Chelicerata</taxon>
        <taxon>Arachnida</taxon>
        <taxon>Araneae</taxon>
        <taxon>Araneomorphae</taxon>
        <taxon>Entelegynae</taxon>
        <taxon>Araneoidea</taxon>
        <taxon>Araneidae</taxon>
        <taxon>Caerostris</taxon>
    </lineage>
</organism>
<evidence type="ECO:0000313" key="3">
    <source>
        <dbReference type="Proteomes" id="UP001054837"/>
    </source>
</evidence>
<comment type="caution">
    <text evidence="2">The sequence shown here is derived from an EMBL/GenBank/DDBJ whole genome shotgun (WGS) entry which is preliminary data.</text>
</comment>
<accession>A0AAV4RE78</accession>
<evidence type="ECO:0000313" key="2">
    <source>
        <dbReference type="EMBL" id="GIY19780.1"/>
    </source>
</evidence>
<proteinExistence type="predicted"/>
<reference evidence="2 3" key="1">
    <citation type="submission" date="2021-06" db="EMBL/GenBank/DDBJ databases">
        <title>Caerostris darwini draft genome.</title>
        <authorList>
            <person name="Kono N."/>
            <person name="Arakawa K."/>
        </authorList>
    </citation>
    <scope>NUCLEOTIDE SEQUENCE [LARGE SCALE GENOMIC DNA]</scope>
</reference>
<feature type="compositionally biased region" description="Basic residues" evidence="1">
    <location>
        <begin position="275"/>
        <end position="285"/>
    </location>
</feature>
<evidence type="ECO:0000256" key="1">
    <source>
        <dbReference type="SAM" id="MobiDB-lite"/>
    </source>
</evidence>
<protein>
    <submittedName>
        <fullName evidence="2">Uncharacterized protein</fullName>
    </submittedName>
</protein>
<dbReference type="Proteomes" id="UP001054837">
    <property type="component" value="Unassembled WGS sequence"/>
</dbReference>
<dbReference type="EMBL" id="BPLQ01006071">
    <property type="protein sequence ID" value="GIY19780.1"/>
    <property type="molecule type" value="Genomic_DNA"/>
</dbReference>
<dbReference type="AlphaFoldDB" id="A0AAV4RE78"/>
<name>A0AAV4RE78_9ARAC</name>
<gene>
    <name evidence="2" type="primary">AVEN_144644_1</name>
    <name evidence="2" type="ORF">CDAR_365631</name>
</gene>
<keyword evidence="3" id="KW-1185">Reference proteome</keyword>
<sequence>MSRTKCDSSVNSSPWCQDDYRNGSQFRGKQFPTMFTTSCDDSWGQDSKIIPGQAESKLKKYSLVIVLPSGSNEKTHGSEISTSQNSIINIQMDSGIGSMSPSPPKTPTPDYDSFEDSYEAIKESPNQSPVSVQEMPMPKKVTFSITDNGDESLAQAARSSKSSWRDILMHDSPDCRDHLNYCYRQDWVNGETKSKSKPKGKSKHQYLSTTILNDLEQISERSSRSEVKRRSGTKLVRRASSLDRFAELRYSYRYSDRIPLICDPDPLKTPMASSGKRKQNRKSKSPKMTESVLPSHAQRGCCSIKPVSLMRDKNSRSLANLLRKTVTEVFKNVHKNSEQLAIMANFNAFNFNAQI</sequence>
<feature type="region of interest" description="Disordered" evidence="1">
    <location>
        <begin position="1"/>
        <end position="22"/>
    </location>
</feature>